<dbReference type="InterPro" id="IPR028098">
    <property type="entry name" value="Glyco_trans_4-like_N"/>
</dbReference>
<sequence length="366" mass="38266">MRIGLIAPPWIPVPPPAYGGTELVVDALARGLAAAGHEVLLAAPSDSTCPVPLVPDLQPADSRTLGFTDAELAHVVRAYAAMADMDLVHDHTLAGPLYRHRPVLPVVATNHGPFNAANTAIYAAASRDVAVVAISRHQASTATGVRVARVIHHGMELGNVPVGDGGGYACFLGRVNPDKGIAQAISIARTAGMPLKIAAKMREPAEIDYYDSVIRPQLGSDVEFLGEITPQEKYALLGGAAAMLNPIQWDEPFGLVMIEALATGTPVVGTPRGAAPEIIVHGRTGFLTADLDQLAGFLQQAPDLDRAQCRAHVERHFSARRMVEDHLQLYADVLAGGTGLPAVPEAAAAGLPGTVRPEPGRDPGSG</sequence>
<dbReference type="Proteomes" id="UP000544090">
    <property type="component" value="Unassembled WGS sequence"/>
</dbReference>
<dbReference type="SUPFAM" id="SSF53756">
    <property type="entry name" value="UDP-Glycosyltransferase/glycogen phosphorylase"/>
    <property type="match status" value="1"/>
</dbReference>
<dbReference type="Pfam" id="PF13692">
    <property type="entry name" value="Glyco_trans_1_4"/>
    <property type="match status" value="1"/>
</dbReference>
<dbReference type="Pfam" id="PF13439">
    <property type="entry name" value="Glyco_transf_4"/>
    <property type="match status" value="1"/>
</dbReference>
<keyword evidence="1" id="KW-0328">Glycosyltransferase</keyword>
<feature type="domain" description="Glycosyltransferase subfamily 4-like N-terminal" evidence="3">
    <location>
        <begin position="18"/>
        <end position="155"/>
    </location>
</feature>
<evidence type="ECO:0000259" key="3">
    <source>
        <dbReference type="Pfam" id="PF13439"/>
    </source>
</evidence>
<dbReference type="RefSeq" id="WP_168485477.1">
    <property type="nucleotide sequence ID" value="NZ_JAAZSQ010000004.1"/>
</dbReference>
<evidence type="ECO:0000256" key="2">
    <source>
        <dbReference type="ARBA" id="ARBA00022679"/>
    </source>
</evidence>
<organism evidence="4 5">
    <name type="scientific">Arthrobacter mobilis</name>
    <dbReference type="NCBI Taxonomy" id="2724944"/>
    <lineage>
        <taxon>Bacteria</taxon>
        <taxon>Bacillati</taxon>
        <taxon>Actinomycetota</taxon>
        <taxon>Actinomycetes</taxon>
        <taxon>Micrococcales</taxon>
        <taxon>Micrococcaceae</taxon>
        <taxon>Arthrobacter</taxon>
    </lineage>
</organism>
<proteinExistence type="predicted"/>
<dbReference type="GO" id="GO:0016757">
    <property type="term" value="F:glycosyltransferase activity"/>
    <property type="evidence" value="ECO:0007669"/>
    <property type="project" value="UniProtKB-KW"/>
</dbReference>
<reference evidence="4 5" key="1">
    <citation type="submission" date="2020-04" db="EMBL/GenBank/DDBJ databases">
        <title>Arthrobacter sp. nov.</title>
        <authorList>
            <person name="Liu S."/>
        </authorList>
    </citation>
    <scope>NUCLEOTIDE SEQUENCE [LARGE SCALE GENOMIC DNA]</scope>
    <source>
        <strain evidence="4 5">E918</strain>
    </source>
</reference>
<dbReference type="EMBL" id="JAAZSQ010000004">
    <property type="protein sequence ID" value="NKX54125.1"/>
    <property type="molecule type" value="Genomic_DNA"/>
</dbReference>
<accession>A0A7X6K5Q9</accession>
<dbReference type="CDD" id="cd03802">
    <property type="entry name" value="GT4_AviGT4-like"/>
    <property type="match status" value="1"/>
</dbReference>
<dbReference type="PANTHER" id="PTHR12526">
    <property type="entry name" value="GLYCOSYLTRANSFERASE"/>
    <property type="match status" value="1"/>
</dbReference>
<dbReference type="Gene3D" id="3.40.50.2000">
    <property type="entry name" value="Glycogen Phosphorylase B"/>
    <property type="match status" value="2"/>
</dbReference>
<comment type="caution">
    <text evidence="4">The sequence shown here is derived from an EMBL/GenBank/DDBJ whole genome shotgun (WGS) entry which is preliminary data.</text>
</comment>
<keyword evidence="5" id="KW-1185">Reference proteome</keyword>
<dbReference type="AlphaFoldDB" id="A0A7X6K5Q9"/>
<protein>
    <submittedName>
        <fullName evidence="4">Glycosyltransferase family 4 protein</fullName>
    </submittedName>
</protein>
<name>A0A7X6K5Q9_9MICC</name>
<keyword evidence="2 4" id="KW-0808">Transferase</keyword>
<gene>
    <name evidence="4" type="ORF">HGG74_06120</name>
</gene>
<evidence type="ECO:0000313" key="4">
    <source>
        <dbReference type="EMBL" id="NKX54125.1"/>
    </source>
</evidence>
<dbReference type="PANTHER" id="PTHR12526:SF595">
    <property type="entry name" value="BLL5217 PROTEIN"/>
    <property type="match status" value="1"/>
</dbReference>
<evidence type="ECO:0000256" key="1">
    <source>
        <dbReference type="ARBA" id="ARBA00022676"/>
    </source>
</evidence>
<evidence type="ECO:0000313" key="5">
    <source>
        <dbReference type="Proteomes" id="UP000544090"/>
    </source>
</evidence>